<evidence type="ECO:0000313" key="2">
    <source>
        <dbReference type="Proteomes" id="UP001154282"/>
    </source>
</evidence>
<reference evidence="1" key="1">
    <citation type="submission" date="2022-08" db="EMBL/GenBank/DDBJ databases">
        <authorList>
            <person name="Gutierrez-Valencia J."/>
        </authorList>
    </citation>
    <scope>NUCLEOTIDE SEQUENCE</scope>
</reference>
<accession>A0AAV0KP84</accession>
<name>A0AAV0KP84_9ROSI</name>
<evidence type="ECO:0000313" key="1">
    <source>
        <dbReference type="EMBL" id="CAI0423512.1"/>
    </source>
</evidence>
<protein>
    <submittedName>
        <fullName evidence="1">Uncharacterized protein</fullName>
    </submittedName>
</protein>
<gene>
    <name evidence="1" type="ORF">LITE_LOCUS19546</name>
</gene>
<keyword evidence="2" id="KW-1185">Reference proteome</keyword>
<comment type="caution">
    <text evidence="1">The sequence shown here is derived from an EMBL/GenBank/DDBJ whole genome shotgun (WGS) entry which is preliminary data.</text>
</comment>
<organism evidence="1 2">
    <name type="scientific">Linum tenue</name>
    <dbReference type="NCBI Taxonomy" id="586396"/>
    <lineage>
        <taxon>Eukaryota</taxon>
        <taxon>Viridiplantae</taxon>
        <taxon>Streptophyta</taxon>
        <taxon>Embryophyta</taxon>
        <taxon>Tracheophyta</taxon>
        <taxon>Spermatophyta</taxon>
        <taxon>Magnoliopsida</taxon>
        <taxon>eudicotyledons</taxon>
        <taxon>Gunneridae</taxon>
        <taxon>Pentapetalae</taxon>
        <taxon>rosids</taxon>
        <taxon>fabids</taxon>
        <taxon>Malpighiales</taxon>
        <taxon>Linaceae</taxon>
        <taxon>Linum</taxon>
    </lineage>
</organism>
<sequence>MGGEGERRERKRGRHGEVCGIQCGSLQESSSGAVCGEHPQIAIGENHAQAHQRSNAPEDPLFKIQLVDILNKGFRKCALDMVSCVSLDMHIDDGRCYATLDVWL</sequence>
<dbReference type="Proteomes" id="UP001154282">
    <property type="component" value="Unassembled WGS sequence"/>
</dbReference>
<dbReference type="AlphaFoldDB" id="A0AAV0KP84"/>
<proteinExistence type="predicted"/>
<dbReference type="EMBL" id="CAMGYJ010000005">
    <property type="protein sequence ID" value="CAI0423512.1"/>
    <property type="molecule type" value="Genomic_DNA"/>
</dbReference>